<dbReference type="Pfam" id="PF13638">
    <property type="entry name" value="PIN_4"/>
    <property type="match status" value="1"/>
</dbReference>
<dbReference type="SUPFAM" id="SSF88723">
    <property type="entry name" value="PIN domain-like"/>
    <property type="match status" value="1"/>
</dbReference>
<gene>
    <name evidence="4" type="primary">LOC114244200</name>
</gene>
<accession>A0A6J2JR28</accession>
<organism evidence="3 4">
    <name type="scientific">Bombyx mandarina</name>
    <name type="common">Wild silk moth</name>
    <name type="synonym">Wild silkworm</name>
    <dbReference type="NCBI Taxonomy" id="7092"/>
    <lineage>
        <taxon>Eukaryota</taxon>
        <taxon>Metazoa</taxon>
        <taxon>Ecdysozoa</taxon>
        <taxon>Arthropoda</taxon>
        <taxon>Hexapoda</taxon>
        <taxon>Insecta</taxon>
        <taxon>Pterygota</taxon>
        <taxon>Neoptera</taxon>
        <taxon>Endopterygota</taxon>
        <taxon>Lepidoptera</taxon>
        <taxon>Glossata</taxon>
        <taxon>Ditrysia</taxon>
        <taxon>Bombycoidea</taxon>
        <taxon>Bombycidae</taxon>
        <taxon>Bombycinae</taxon>
        <taxon>Bombyx</taxon>
    </lineage>
</organism>
<dbReference type="InterPro" id="IPR002716">
    <property type="entry name" value="PIN_dom"/>
</dbReference>
<feature type="compositionally biased region" description="Basic and acidic residues" evidence="1">
    <location>
        <begin position="565"/>
        <end position="574"/>
    </location>
</feature>
<dbReference type="GeneID" id="114244200"/>
<dbReference type="AlphaFoldDB" id="A0A6J2JR28"/>
<sequence>MNTNNHGWTLCPSKRFPGKFYYFNVLNGEAAWSLTDNEGTAVEKNKEIHNITDNKHNYAEPSNPPENSRPMTGPKYYPKIVPEFGQAVFPNENTFARQENGNANNESFKNEECLMINSQGVQDHKDLTKLEKHDLRLLLLAKKRGTSERVHPSIEKKTKTVSDEPSKLLTSMRVTFNLNNQDYNEEDKQNQNVTWNLRNLFLEDINSYFLIDIETFLEKLNLIECYIAEDENRRLLIPELMWNEIDAFSRVDARDIKIVCAARKITRMLATPTQQFIILQNKWDEHLRMSTNDLILNYCIEMGHRAILITDDSNLRKRAVNLKIKCLSTQQISSERNDCDIHLYRNKSQNDVTHHSEATGSWRIGDGAYKLTCDNNTDGQRKLSFKNTKGTENFEFNANEIGNEWNERFLNFVPADHSLSSIDNELKGFSVVNDLIEHRLRSRFDEWTCSFTQIMESTILNIIQPNDRQPINSLIEALMKLRNYCEDENINNIIKKLKDLFENNCQRGKIKKDIIGNEFMKIIGCGFILLKNLQIYYANDRDLEEACESMDHLIRNIVDPAADPHAPDHSDSDAQHPPAGTDAQHERRIFRKKSTEVLNYVMKHYPQWESCEGNDVTRIADEKAQKIPDSRKVFRALGKDLNHLKIDRNNNMSMTEANFVPKTTQKAVNNIGKIIEDGNIETARPMLKHQNDTIQTQNRIEKKIDLNTKEGINGKKLNNEASKFENSNVITGAVRCDSDVRLAMNINSSDLNRDVLNDVDDVMSVNDLSDSGIENDSYQAYSLAKSFFYELSTTFIEVHEFINETGSLIRHKDMEEPEKMEINNKIRKTLELVNNVTGNLKRIIEREDDGDRTIRRYLIKAGIEATADRRMDKYGQVTKKCLEQWRHSQSALRAMLALTDIVSDETYDFDNATSSGSVQYINIFE</sequence>
<dbReference type="InterPro" id="IPR029060">
    <property type="entry name" value="PIN-like_dom_sf"/>
</dbReference>
<keyword evidence="3" id="KW-1185">Reference proteome</keyword>
<feature type="region of interest" description="Disordered" evidence="1">
    <location>
        <begin position="52"/>
        <end position="72"/>
    </location>
</feature>
<feature type="domain" description="PIN" evidence="2">
    <location>
        <begin position="210"/>
        <end position="329"/>
    </location>
</feature>
<name>A0A6J2JR28_BOMMA</name>
<feature type="region of interest" description="Disordered" evidence="1">
    <location>
        <begin position="560"/>
        <end position="586"/>
    </location>
</feature>
<reference evidence="4" key="1">
    <citation type="submission" date="2025-08" db="UniProtKB">
        <authorList>
            <consortium name="RefSeq"/>
        </authorList>
    </citation>
    <scope>IDENTIFICATION</scope>
    <source>
        <tissue evidence="4">Silk gland</tissue>
    </source>
</reference>
<protein>
    <submittedName>
        <fullName evidence="4">Uncharacterized protein LOC114244200 isoform X2</fullName>
    </submittedName>
</protein>
<evidence type="ECO:0000256" key="1">
    <source>
        <dbReference type="SAM" id="MobiDB-lite"/>
    </source>
</evidence>
<evidence type="ECO:0000313" key="4">
    <source>
        <dbReference type="RefSeq" id="XP_028031738.1"/>
    </source>
</evidence>
<evidence type="ECO:0000313" key="3">
    <source>
        <dbReference type="Proteomes" id="UP000504629"/>
    </source>
</evidence>
<dbReference type="RefSeq" id="XP_028031738.1">
    <property type="nucleotide sequence ID" value="XM_028175937.1"/>
</dbReference>
<dbReference type="OrthoDB" id="2131792at2759"/>
<evidence type="ECO:0000259" key="2">
    <source>
        <dbReference type="Pfam" id="PF13638"/>
    </source>
</evidence>
<proteinExistence type="predicted"/>
<dbReference type="Gene3D" id="3.40.50.1010">
    <property type="entry name" value="5'-nuclease"/>
    <property type="match status" value="1"/>
</dbReference>
<dbReference type="Proteomes" id="UP000504629">
    <property type="component" value="Unplaced"/>
</dbReference>